<comment type="caution">
    <text evidence="2">The sequence shown here is derived from an EMBL/GenBank/DDBJ whole genome shotgun (WGS) entry which is preliminary data.</text>
</comment>
<protein>
    <recommendedName>
        <fullName evidence="4">Zinc ribbon domain-containing protein</fullName>
    </recommendedName>
</protein>
<reference evidence="2 3" key="1">
    <citation type="journal article" date="2019" name="Int. J. Syst. Evol. Microbiol.">
        <title>The Global Catalogue of Microorganisms (GCM) 10K type strain sequencing project: providing services to taxonomists for standard genome sequencing and annotation.</title>
        <authorList>
            <consortium name="The Broad Institute Genomics Platform"/>
            <consortium name="The Broad Institute Genome Sequencing Center for Infectious Disease"/>
            <person name="Wu L."/>
            <person name="Ma J."/>
        </authorList>
    </citation>
    <scope>NUCLEOTIDE SEQUENCE [LARGE SCALE GENOMIC DNA]</scope>
    <source>
        <strain evidence="2 3">JCM 15749</strain>
    </source>
</reference>
<keyword evidence="3" id="KW-1185">Reference proteome</keyword>
<feature type="region of interest" description="Disordered" evidence="1">
    <location>
        <begin position="126"/>
        <end position="165"/>
    </location>
</feature>
<gene>
    <name evidence="2" type="ORF">GCM10009821_20410</name>
</gene>
<dbReference type="EMBL" id="BAAAPY010000006">
    <property type="protein sequence ID" value="GAA2080036.1"/>
    <property type="molecule type" value="Genomic_DNA"/>
</dbReference>
<sequence>MPRILPQFARWTPAALEVLRETAGRYGSTITTYALADEVTTRTGIDSPTQRRTWIGDLVEMTALAAERAGDPPLASLCVGRDGTVGEGYVRIVAATTGDVVSDAEARAAEDRLACYRALARDLPSDGGSVEHLQRRRTSRSTPARAPRGAGGTIRSSSTTATKAKAEPRKIAVCQSCYTALPATGVCDYCD</sequence>
<evidence type="ECO:0008006" key="4">
    <source>
        <dbReference type="Google" id="ProtNLM"/>
    </source>
</evidence>
<organism evidence="2 3">
    <name type="scientific">Aeromicrobium halocynthiae</name>
    <dbReference type="NCBI Taxonomy" id="560557"/>
    <lineage>
        <taxon>Bacteria</taxon>
        <taxon>Bacillati</taxon>
        <taxon>Actinomycetota</taxon>
        <taxon>Actinomycetes</taxon>
        <taxon>Propionibacteriales</taxon>
        <taxon>Nocardioidaceae</taxon>
        <taxon>Aeromicrobium</taxon>
    </lineage>
</organism>
<evidence type="ECO:0000313" key="3">
    <source>
        <dbReference type="Proteomes" id="UP001501480"/>
    </source>
</evidence>
<evidence type="ECO:0000256" key="1">
    <source>
        <dbReference type="SAM" id="MobiDB-lite"/>
    </source>
</evidence>
<name>A0ABN2W1M7_9ACTN</name>
<proteinExistence type="predicted"/>
<evidence type="ECO:0000313" key="2">
    <source>
        <dbReference type="EMBL" id="GAA2080036.1"/>
    </source>
</evidence>
<dbReference type="Proteomes" id="UP001501480">
    <property type="component" value="Unassembled WGS sequence"/>
</dbReference>
<accession>A0ABN2W1M7</accession>
<dbReference type="RefSeq" id="WP_344327716.1">
    <property type="nucleotide sequence ID" value="NZ_BAAAPY010000006.1"/>
</dbReference>